<dbReference type="InterPro" id="IPR036431">
    <property type="entry name" value="ARID_dom_sf"/>
</dbReference>
<dbReference type="PROSITE" id="PS51011">
    <property type="entry name" value="ARID"/>
    <property type="match status" value="1"/>
</dbReference>
<reference evidence="3" key="2">
    <citation type="submission" date="2022-01" db="EMBL/GenBank/DDBJ databases">
        <authorList>
            <person name="Yamashiro T."/>
            <person name="Shiraishi A."/>
            <person name="Satake H."/>
            <person name="Nakayama K."/>
        </authorList>
    </citation>
    <scope>NUCLEOTIDE SEQUENCE</scope>
</reference>
<comment type="caution">
    <text evidence="3">The sequence shown here is derived from an EMBL/GenBank/DDBJ whole genome shotgun (WGS) entry which is preliminary data.</text>
</comment>
<dbReference type="Pfam" id="PF01388">
    <property type="entry name" value="ARID"/>
    <property type="match status" value="1"/>
</dbReference>
<keyword evidence="4" id="KW-1185">Reference proteome</keyword>
<name>A0ABQ5AGL2_9ASTR</name>
<dbReference type="Pfam" id="PF22936">
    <property type="entry name" value="Pol_BBD"/>
    <property type="match status" value="1"/>
</dbReference>
<feature type="domain" description="ARID" evidence="2">
    <location>
        <begin position="374"/>
        <end position="466"/>
    </location>
</feature>
<dbReference type="InterPro" id="IPR054722">
    <property type="entry name" value="PolX-like_BBD"/>
</dbReference>
<dbReference type="SUPFAM" id="SSF46774">
    <property type="entry name" value="ARID-like"/>
    <property type="match status" value="1"/>
</dbReference>
<evidence type="ECO:0000259" key="2">
    <source>
        <dbReference type="PROSITE" id="PS51011"/>
    </source>
</evidence>
<feature type="region of interest" description="Disordered" evidence="1">
    <location>
        <begin position="490"/>
        <end position="536"/>
    </location>
</feature>
<dbReference type="PANTHER" id="PTHR46410:SF26">
    <property type="entry name" value="BULB-TYPE LECTIN DOMAIN-CONTAINING PROTEIN-RELATED"/>
    <property type="match status" value="1"/>
</dbReference>
<proteinExistence type="predicted"/>
<dbReference type="Gene3D" id="1.10.150.60">
    <property type="entry name" value="ARID DNA-binding domain"/>
    <property type="match status" value="1"/>
</dbReference>
<sequence length="536" mass="62770">MVNYKHVLERDWRLGKPVNASFLQWYQSRRFKPWEKQVRLNPDDFEMRYSLTNGTAEIVPKSNQKRMLSDKGKNMLKEKLEEIEAFNTSSMCAAFKRLNTKNVTRKEKRARCFICKKRGHVLWKCPDKKSKHKGETSKAVVDKELKYPEIVHVKTDYMVEGSDEGNWNKIWYVGSAYKNHMSPVKSLFKRLKHGFKMLDMEEDERKFIFSYGVGEATVETKEGTLVIPNVFYTPEITMNVLSMERLENQGYMVTHEHNRCAMRNMFDKEKGAVDMEEETELDYGKSSSMVERHNKFLEDYFESIDPKIDQKEERSLIKGMEDLKIEKKDYYDYVDDQYLSMNGTLYAMKVNTFPRFISFLDLIKINKLVYENWEVLEKKFMEMLEWFYLGFLGQDVLGKLPPVIGVIKVDLLGLYKFVDNLGGYMNIEFNNQWSEIAILLGLTREDRDAIKEYYKEYIGMVKVYYEEAKRSRQVRPEIVVGSEAPQAFARTSAEVEGSPNGTQDGIAKDDVKTEESNAEWTTNNNTSSDDSFEVIT</sequence>
<gene>
    <name evidence="3" type="ORF">Tco_0821442</name>
</gene>
<dbReference type="EMBL" id="BQNB010012183">
    <property type="protein sequence ID" value="GJT00273.1"/>
    <property type="molecule type" value="Genomic_DNA"/>
</dbReference>
<accession>A0ABQ5AGL2</accession>
<feature type="compositionally biased region" description="Basic and acidic residues" evidence="1">
    <location>
        <begin position="506"/>
        <end position="515"/>
    </location>
</feature>
<dbReference type="SMART" id="SM00501">
    <property type="entry name" value="BRIGHT"/>
    <property type="match status" value="1"/>
</dbReference>
<dbReference type="Proteomes" id="UP001151760">
    <property type="component" value="Unassembled WGS sequence"/>
</dbReference>
<protein>
    <submittedName>
        <fullName evidence="3">ARID DNA-binding domain-containing protein</fullName>
    </submittedName>
</protein>
<dbReference type="SUPFAM" id="SSF57756">
    <property type="entry name" value="Retrovirus zinc finger-like domains"/>
    <property type="match status" value="1"/>
</dbReference>
<evidence type="ECO:0000313" key="3">
    <source>
        <dbReference type="EMBL" id="GJT00273.1"/>
    </source>
</evidence>
<feature type="compositionally biased region" description="Polar residues" evidence="1">
    <location>
        <begin position="518"/>
        <end position="529"/>
    </location>
</feature>
<dbReference type="InterPro" id="IPR001606">
    <property type="entry name" value="ARID_dom"/>
</dbReference>
<evidence type="ECO:0000313" key="4">
    <source>
        <dbReference type="Proteomes" id="UP001151760"/>
    </source>
</evidence>
<dbReference type="GO" id="GO:0003677">
    <property type="term" value="F:DNA binding"/>
    <property type="evidence" value="ECO:0007669"/>
    <property type="project" value="UniProtKB-KW"/>
</dbReference>
<dbReference type="PANTHER" id="PTHR46410">
    <property type="entry name" value="AT-RICH INTERACTIVE DOMAIN-CONTAINING PROTEIN 2"/>
    <property type="match status" value="1"/>
</dbReference>
<organism evidence="3 4">
    <name type="scientific">Tanacetum coccineum</name>
    <dbReference type="NCBI Taxonomy" id="301880"/>
    <lineage>
        <taxon>Eukaryota</taxon>
        <taxon>Viridiplantae</taxon>
        <taxon>Streptophyta</taxon>
        <taxon>Embryophyta</taxon>
        <taxon>Tracheophyta</taxon>
        <taxon>Spermatophyta</taxon>
        <taxon>Magnoliopsida</taxon>
        <taxon>eudicotyledons</taxon>
        <taxon>Gunneridae</taxon>
        <taxon>Pentapetalae</taxon>
        <taxon>asterids</taxon>
        <taxon>campanulids</taxon>
        <taxon>Asterales</taxon>
        <taxon>Asteraceae</taxon>
        <taxon>Asteroideae</taxon>
        <taxon>Anthemideae</taxon>
        <taxon>Anthemidinae</taxon>
        <taxon>Tanacetum</taxon>
    </lineage>
</organism>
<keyword evidence="3" id="KW-0238">DNA-binding</keyword>
<evidence type="ECO:0000256" key="1">
    <source>
        <dbReference type="SAM" id="MobiDB-lite"/>
    </source>
</evidence>
<dbReference type="InterPro" id="IPR036875">
    <property type="entry name" value="Znf_CCHC_sf"/>
</dbReference>
<dbReference type="CDD" id="cd16100">
    <property type="entry name" value="ARID"/>
    <property type="match status" value="1"/>
</dbReference>
<reference evidence="3" key="1">
    <citation type="journal article" date="2022" name="Int. J. Mol. Sci.">
        <title>Draft Genome of Tanacetum Coccineum: Genomic Comparison of Closely Related Tanacetum-Family Plants.</title>
        <authorList>
            <person name="Yamashiro T."/>
            <person name="Shiraishi A."/>
            <person name="Nakayama K."/>
            <person name="Satake H."/>
        </authorList>
    </citation>
    <scope>NUCLEOTIDE SEQUENCE</scope>
</reference>